<evidence type="ECO:0000256" key="4">
    <source>
        <dbReference type="ARBA" id="ARBA00023284"/>
    </source>
</evidence>
<feature type="transmembrane region" description="Helical" evidence="5">
    <location>
        <begin position="20"/>
        <end position="42"/>
    </location>
</feature>
<dbReference type="STRING" id="688867.SAMN05660236_4366"/>
<organism evidence="7 8">
    <name type="scientific">Ohtaekwangia koreensis</name>
    <dbReference type="NCBI Taxonomy" id="688867"/>
    <lineage>
        <taxon>Bacteria</taxon>
        <taxon>Pseudomonadati</taxon>
        <taxon>Bacteroidota</taxon>
        <taxon>Cytophagia</taxon>
        <taxon>Cytophagales</taxon>
        <taxon>Fulvivirgaceae</taxon>
        <taxon>Ohtaekwangia</taxon>
    </lineage>
</organism>
<evidence type="ECO:0000256" key="2">
    <source>
        <dbReference type="ARBA" id="ARBA00022748"/>
    </source>
</evidence>
<dbReference type="SUPFAM" id="SSF52833">
    <property type="entry name" value="Thioredoxin-like"/>
    <property type="match status" value="1"/>
</dbReference>
<feature type="domain" description="Thioredoxin" evidence="6">
    <location>
        <begin position="61"/>
        <end position="200"/>
    </location>
</feature>
<dbReference type="Proteomes" id="UP000190961">
    <property type="component" value="Unassembled WGS sequence"/>
</dbReference>
<dbReference type="PROSITE" id="PS00194">
    <property type="entry name" value="THIOREDOXIN_1"/>
    <property type="match status" value="1"/>
</dbReference>
<reference evidence="7 8" key="1">
    <citation type="submission" date="2017-02" db="EMBL/GenBank/DDBJ databases">
        <authorList>
            <person name="Peterson S.W."/>
        </authorList>
    </citation>
    <scope>NUCLEOTIDE SEQUENCE [LARGE SCALE GENOMIC DNA]</scope>
    <source>
        <strain evidence="7 8">DSM 25262</strain>
    </source>
</reference>
<dbReference type="AlphaFoldDB" id="A0A1T5M5L1"/>
<dbReference type="GO" id="GO:0030313">
    <property type="term" value="C:cell envelope"/>
    <property type="evidence" value="ECO:0007669"/>
    <property type="project" value="UniProtKB-SubCell"/>
</dbReference>
<dbReference type="GO" id="GO:0016491">
    <property type="term" value="F:oxidoreductase activity"/>
    <property type="evidence" value="ECO:0007669"/>
    <property type="project" value="InterPro"/>
</dbReference>
<evidence type="ECO:0000256" key="3">
    <source>
        <dbReference type="ARBA" id="ARBA00023157"/>
    </source>
</evidence>
<evidence type="ECO:0000256" key="1">
    <source>
        <dbReference type="ARBA" id="ARBA00004196"/>
    </source>
</evidence>
<keyword evidence="8" id="KW-1185">Reference proteome</keyword>
<comment type="subcellular location">
    <subcellularLocation>
        <location evidence="1">Cell envelope</location>
    </subcellularLocation>
</comment>
<evidence type="ECO:0000259" key="6">
    <source>
        <dbReference type="PROSITE" id="PS51352"/>
    </source>
</evidence>
<dbReference type="InterPro" id="IPR017937">
    <property type="entry name" value="Thioredoxin_CS"/>
</dbReference>
<dbReference type="OrthoDB" id="6399635at2"/>
<keyword evidence="5" id="KW-0812">Transmembrane</keyword>
<dbReference type="GO" id="GO:0017004">
    <property type="term" value="P:cytochrome complex assembly"/>
    <property type="evidence" value="ECO:0007669"/>
    <property type="project" value="UniProtKB-KW"/>
</dbReference>
<dbReference type="InterPro" id="IPR036249">
    <property type="entry name" value="Thioredoxin-like_sf"/>
</dbReference>
<keyword evidence="3" id="KW-1015">Disulfide bond</keyword>
<keyword evidence="4" id="KW-0676">Redox-active center</keyword>
<dbReference type="EMBL" id="FUZU01000003">
    <property type="protein sequence ID" value="SKC83108.1"/>
    <property type="molecule type" value="Genomic_DNA"/>
</dbReference>
<dbReference type="InterPro" id="IPR000866">
    <property type="entry name" value="AhpC/TSA"/>
</dbReference>
<accession>A0A1T5M5L1</accession>
<keyword evidence="2" id="KW-0201">Cytochrome c-type biogenesis</keyword>
<dbReference type="GO" id="GO:0016209">
    <property type="term" value="F:antioxidant activity"/>
    <property type="evidence" value="ECO:0007669"/>
    <property type="project" value="InterPro"/>
</dbReference>
<gene>
    <name evidence="7" type="ORF">SAMN05660236_4366</name>
</gene>
<protein>
    <submittedName>
        <fullName evidence="7">Thiol-disulfide isomerase or thioredoxin</fullName>
    </submittedName>
</protein>
<dbReference type="GO" id="GO:0016853">
    <property type="term" value="F:isomerase activity"/>
    <property type="evidence" value="ECO:0007669"/>
    <property type="project" value="UniProtKB-KW"/>
</dbReference>
<evidence type="ECO:0000313" key="7">
    <source>
        <dbReference type="EMBL" id="SKC83108.1"/>
    </source>
</evidence>
<evidence type="ECO:0000313" key="8">
    <source>
        <dbReference type="Proteomes" id="UP000190961"/>
    </source>
</evidence>
<dbReference type="RefSeq" id="WP_079688899.1">
    <property type="nucleotide sequence ID" value="NZ_FUZU01000003.1"/>
</dbReference>
<keyword evidence="5" id="KW-1133">Transmembrane helix</keyword>
<dbReference type="InterPro" id="IPR013766">
    <property type="entry name" value="Thioredoxin_domain"/>
</dbReference>
<dbReference type="PROSITE" id="PS51352">
    <property type="entry name" value="THIOREDOXIN_2"/>
    <property type="match status" value="1"/>
</dbReference>
<dbReference type="PANTHER" id="PTHR42852">
    <property type="entry name" value="THIOL:DISULFIDE INTERCHANGE PROTEIN DSBE"/>
    <property type="match status" value="1"/>
</dbReference>
<dbReference type="Pfam" id="PF00578">
    <property type="entry name" value="AhpC-TSA"/>
    <property type="match status" value="1"/>
</dbReference>
<evidence type="ECO:0000256" key="5">
    <source>
        <dbReference type="SAM" id="Phobius"/>
    </source>
</evidence>
<dbReference type="PANTHER" id="PTHR42852:SF6">
    <property type="entry name" value="THIOL:DISULFIDE INTERCHANGE PROTEIN DSBE"/>
    <property type="match status" value="1"/>
</dbReference>
<dbReference type="Gene3D" id="3.40.30.10">
    <property type="entry name" value="Glutaredoxin"/>
    <property type="match status" value="1"/>
</dbReference>
<keyword evidence="7" id="KW-0413">Isomerase</keyword>
<sequence length="200" mass="22834">MKNILKNPRTASIFKMIRPWITLVALILVLRYTGILAGISVITNTAMMRTGVLDADSEPLELTKDFDYNFSITDLENKKVDFNQFKGKTVFLNLWATWCGPCRVEMPSIQKLYNEVNHDDIVFVMLSLDRAEDKEKVVKFVNDKQHTFPVYVPAGYLPEQLNVSSIPTTFIISPEGKIVSKKVGTANYDTEEFKTFLEKL</sequence>
<proteinExistence type="predicted"/>
<dbReference type="CDD" id="cd02966">
    <property type="entry name" value="TlpA_like_family"/>
    <property type="match status" value="1"/>
</dbReference>
<name>A0A1T5M5L1_9BACT</name>
<dbReference type="InterPro" id="IPR050553">
    <property type="entry name" value="Thioredoxin_ResA/DsbE_sf"/>
</dbReference>
<keyword evidence="5" id="KW-0472">Membrane</keyword>